<dbReference type="EMBL" id="BGPR01037145">
    <property type="protein sequence ID" value="GBO12675.1"/>
    <property type="molecule type" value="Genomic_DNA"/>
</dbReference>
<dbReference type="Proteomes" id="UP000499080">
    <property type="component" value="Unassembled WGS sequence"/>
</dbReference>
<evidence type="ECO:0000313" key="1">
    <source>
        <dbReference type="EMBL" id="GBO12675.1"/>
    </source>
</evidence>
<dbReference type="AlphaFoldDB" id="A0A4Y2UHU2"/>
<keyword evidence="2" id="KW-1185">Reference proteome</keyword>
<sequence>DKVQGKIEEVEDKVQGKIEEVEDKVQGRRKSKKKFM</sequence>
<comment type="caution">
    <text evidence="1">The sequence shown here is derived from an EMBL/GenBank/DDBJ whole genome shotgun (WGS) entry which is preliminary data.</text>
</comment>
<organism evidence="1 2">
    <name type="scientific">Araneus ventricosus</name>
    <name type="common">Orbweaver spider</name>
    <name type="synonym">Epeira ventricosa</name>
    <dbReference type="NCBI Taxonomy" id="182803"/>
    <lineage>
        <taxon>Eukaryota</taxon>
        <taxon>Metazoa</taxon>
        <taxon>Ecdysozoa</taxon>
        <taxon>Arthropoda</taxon>
        <taxon>Chelicerata</taxon>
        <taxon>Arachnida</taxon>
        <taxon>Araneae</taxon>
        <taxon>Araneomorphae</taxon>
        <taxon>Entelegynae</taxon>
        <taxon>Araneoidea</taxon>
        <taxon>Araneidae</taxon>
        <taxon>Araneus</taxon>
    </lineage>
</organism>
<accession>A0A4Y2UHU2</accession>
<reference evidence="1 2" key="1">
    <citation type="journal article" date="2019" name="Sci. Rep.">
        <title>Orb-weaving spider Araneus ventricosus genome elucidates the spidroin gene catalogue.</title>
        <authorList>
            <person name="Kono N."/>
            <person name="Nakamura H."/>
            <person name="Ohtoshi R."/>
            <person name="Moran D.A.P."/>
            <person name="Shinohara A."/>
            <person name="Yoshida Y."/>
            <person name="Fujiwara M."/>
            <person name="Mori M."/>
            <person name="Tomita M."/>
            <person name="Arakawa K."/>
        </authorList>
    </citation>
    <scope>NUCLEOTIDE SEQUENCE [LARGE SCALE GENOMIC DNA]</scope>
</reference>
<proteinExistence type="predicted"/>
<name>A0A4Y2UHU2_ARAVE</name>
<feature type="non-terminal residue" evidence="1">
    <location>
        <position position="1"/>
    </location>
</feature>
<evidence type="ECO:0000313" key="2">
    <source>
        <dbReference type="Proteomes" id="UP000499080"/>
    </source>
</evidence>
<gene>
    <name evidence="1" type="ORF">AVEN_275617_1</name>
</gene>
<protein>
    <submittedName>
        <fullName evidence="1">Uncharacterized protein</fullName>
    </submittedName>
</protein>